<dbReference type="AlphaFoldDB" id="A0AAD5WRR5"/>
<sequence length="662" mass="72710">MDALLARLGAQAMNMAIRSGITITSAYAIQQYGRLVDSIETDKKTAAELKSLQKLLDSKIKIISPTIDLIEFKSGRGNVFLESAVPLTKSLHREIINLGRRLENAASESESTLRKTSPEYRQAQLKRVIADIKELLARIDRDIPLLQLAITASGESMLTALPSGVSPSRLLQASTFLIIGDTQFATQPGRLVQIGPSFTLSLYMLFVGHSESVHKTTTNGTSGKGIPSSTVNGTSGHGKQDTRPYGLDDGERKPIWQEVLHKTRVRLCRTPRGFVFDSQHGYHPAGASAAPCSHRNSDWALQRYGSADYFSYFLEIIEDLDDGRVHDDQSATATFQDVEKAGVREAIPIHQIAKIFYTDTGRILNIGNNSDPENNPVLLLKRDVNTQPPAPRTDISGLAADAATSGRVESDPSQDENEDDDDCNQVDIDRQICAESVEAHAPERTPGESTQEPKSHVWGLPPHLDPEWLALEVFADDDGDLSDESDSTVDEENSGDEPDSPHTPTRTRPAIPPRARSSLDSRLIEQIRNISLCSPPRNSSSSSRSRPTSSRSVTTGNMTLARHHGHRPGEPGPEEQESPGAFVSRSPFGAITSSLSLLEMIVRLTSLQEFQQTSHLAIPDHILTFFLEETSTTGLKGQERWRVRTEAKQKVGFDPYMDSPAR</sequence>
<feature type="region of interest" description="Disordered" evidence="1">
    <location>
        <begin position="437"/>
        <end position="461"/>
    </location>
</feature>
<dbReference type="EMBL" id="JAKWBI020000212">
    <property type="protein sequence ID" value="KAJ2898947.1"/>
    <property type="molecule type" value="Genomic_DNA"/>
</dbReference>
<feature type="region of interest" description="Disordered" evidence="1">
    <location>
        <begin position="215"/>
        <end position="248"/>
    </location>
</feature>
<feature type="compositionally biased region" description="Acidic residues" evidence="1">
    <location>
        <begin position="478"/>
        <end position="498"/>
    </location>
</feature>
<dbReference type="PANTHER" id="PTHR31010">
    <property type="entry name" value="RAN-SPECIFIC GTPASE-ACTIVATING PROTEIN 30-RELATED"/>
    <property type="match status" value="1"/>
</dbReference>
<accession>A0AAD5WRR5</accession>
<reference evidence="2" key="1">
    <citation type="submission" date="2022-07" db="EMBL/GenBank/DDBJ databases">
        <title>Draft genome sequence of Zalerion maritima ATCC 34329, a (micro)plastics degrading marine fungus.</title>
        <authorList>
            <person name="Paco A."/>
            <person name="Goncalves M.F.M."/>
            <person name="Rocha-Santos T.A.P."/>
            <person name="Alves A."/>
        </authorList>
    </citation>
    <scope>NUCLEOTIDE SEQUENCE</scope>
    <source>
        <strain evidence="2">ATCC 34329</strain>
    </source>
</reference>
<keyword evidence="3" id="KW-1185">Reference proteome</keyword>
<dbReference type="GO" id="GO:0005634">
    <property type="term" value="C:nucleus"/>
    <property type="evidence" value="ECO:0007669"/>
    <property type="project" value="TreeGrafter"/>
</dbReference>
<dbReference type="Proteomes" id="UP001201980">
    <property type="component" value="Unassembled WGS sequence"/>
</dbReference>
<feature type="compositionally biased region" description="Acidic residues" evidence="1">
    <location>
        <begin position="412"/>
        <end position="423"/>
    </location>
</feature>
<proteinExistence type="predicted"/>
<comment type="caution">
    <text evidence="2">The sequence shown here is derived from an EMBL/GenBank/DDBJ whole genome shotgun (WGS) entry which is preliminary data.</text>
</comment>
<evidence type="ECO:0000313" key="3">
    <source>
        <dbReference type="Proteomes" id="UP001201980"/>
    </source>
</evidence>
<dbReference type="Pfam" id="PF05508">
    <property type="entry name" value="Ran-binding"/>
    <property type="match status" value="1"/>
</dbReference>
<name>A0AAD5WRR5_9PEZI</name>
<feature type="region of interest" description="Disordered" evidence="1">
    <location>
        <begin position="478"/>
        <end position="582"/>
    </location>
</feature>
<evidence type="ECO:0008006" key="4">
    <source>
        <dbReference type="Google" id="ProtNLM"/>
    </source>
</evidence>
<dbReference type="PANTHER" id="PTHR31010:SF2">
    <property type="entry name" value="RAN-SPECIFIC GTPASE-ACTIVATING PROTEIN 30"/>
    <property type="match status" value="1"/>
</dbReference>
<protein>
    <recommendedName>
        <fullName evidence="4">Ran-specific GTPase-activating protein 30</fullName>
    </recommendedName>
</protein>
<feature type="compositionally biased region" description="Polar residues" evidence="1">
    <location>
        <begin position="215"/>
        <end position="234"/>
    </location>
</feature>
<feature type="compositionally biased region" description="Low complexity" evidence="1">
    <location>
        <begin position="503"/>
        <end position="516"/>
    </location>
</feature>
<organism evidence="2 3">
    <name type="scientific">Zalerion maritima</name>
    <dbReference type="NCBI Taxonomy" id="339359"/>
    <lineage>
        <taxon>Eukaryota</taxon>
        <taxon>Fungi</taxon>
        <taxon>Dikarya</taxon>
        <taxon>Ascomycota</taxon>
        <taxon>Pezizomycotina</taxon>
        <taxon>Sordariomycetes</taxon>
        <taxon>Lulworthiomycetidae</taxon>
        <taxon>Lulworthiales</taxon>
        <taxon>Lulworthiaceae</taxon>
        <taxon>Zalerion</taxon>
    </lineage>
</organism>
<dbReference type="GO" id="GO:0005737">
    <property type="term" value="C:cytoplasm"/>
    <property type="evidence" value="ECO:0007669"/>
    <property type="project" value="TreeGrafter"/>
</dbReference>
<gene>
    <name evidence="2" type="ORF">MKZ38_003580</name>
</gene>
<feature type="region of interest" description="Disordered" evidence="1">
    <location>
        <begin position="384"/>
        <end position="423"/>
    </location>
</feature>
<dbReference type="InterPro" id="IPR008812">
    <property type="entry name" value="Ran_GTP-bd-rel"/>
</dbReference>
<feature type="compositionally biased region" description="Low complexity" evidence="1">
    <location>
        <begin position="534"/>
        <end position="552"/>
    </location>
</feature>
<feature type="compositionally biased region" description="Basic and acidic residues" evidence="1">
    <location>
        <begin position="437"/>
        <end position="455"/>
    </location>
</feature>
<evidence type="ECO:0000313" key="2">
    <source>
        <dbReference type="EMBL" id="KAJ2898947.1"/>
    </source>
</evidence>
<dbReference type="GO" id="GO:0030695">
    <property type="term" value="F:GTPase regulator activity"/>
    <property type="evidence" value="ECO:0007669"/>
    <property type="project" value="TreeGrafter"/>
</dbReference>
<evidence type="ECO:0000256" key="1">
    <source>
        <dbReference type="SAM" id="MobiDB-lite"/>
    </source>
</evidence>